<sequence length="53" mass="5787">MERLFLFQKGGSVSLWDELGSDIFCLGRIEGGLLSHWGSTGGGGLNYPTVYTY</sequence>
<gene>
    <name evidence="1" type="ORF">MENT_LOCUS53105</name>
</gene>
<dbReference type="AlphaFoldDB" id="A0A6V7XKB1"/>
<evidence type="ECO:0000313" key="2">
    <source>
        <dbReference type="Proteomes" id="UP000580250"/>
    </source>
</evidence>
<evidence type="ECO:0000313" key="1">
    <source>
        <dbReference type="EMBL" id="CAD2199691.1"/>
    </source>
</evidence>
<protein>
    <submittedName>
        <fullName evidence="1">Uncharacterized protein</fullName>
    </submittedName>
</protein>
<dbReference type="EMBL" id="CAJEWN010001732">
    <property type="protein sequence ID" value="CAD2199691.1"/>
    <property type="molecule type" value="Genomic_DNA"/>
</dbReference>
<comment type="caution">
    <text evidence="1">The sequence shown here is derived from an EMBL/GenBank/DDBJ whole genome shotgun (WGS) entry which is preliminary data.</text>
</comment>
<accession>A0A6V7XKB1</accession>
<dbReference type="Proteomes" id="UP000580250">
    <property type="component" value="Unassembled WGS sequence"/>
</dbReference>
<reference evidence="1 2" key="1">
    <citation type="submission" date="2020-08" db="EMBL/GenBank/DDBJ databases">
        <authorList>
            <person name="Koutsovoulos G."/>
            <person name="Danchin GJ E."/>
        </authorList>
    </citation>
    <scope>NUCLEOTIDE SEQUENCE [LARGE SCALE GENOMIC DNA]</scope>
</reference>
<organism evidence="1 2">
    <name type="scientific">Meloidogyne enterolobii</name>
    <name type="common">Root-knot nematode worm</name>
    <name type="synonym">Meloidogyne mayaguensis</name>
    <dbReference type="NCBI Taxonomy" id="390850"/>
    <lineage>
        <taxon>Eukaryota</taxon>
        <taxon>Metazoa</taxon>
        <taxon>Ecdysozoa</taxon>
        <taxon>Nematoda</taxon>
        <taxon>Chromadorea</taxon>
        <taxon>Rhabditida</taxon>
        <taxon>Tylenchina</taxon>
        <taxon>Tylenchomorpha</taxon>
        <taxon>Tylenchoidea</taxon>
        <taxon>Meloidogynidae</taxon>
        <taxon>Meloidogyninae</taxon>
        <taxon>Meloidogyne</taxon>
    </lineage>
</organism>
<name>A0A6V7XKB1_MELEN</name>
<proteinExistence type="predicted"/>